<evidence type="ECO:0000313" key="1">
    <source>
        <dbReference type="EMBL" id="SET03483.1"/>
    </source>
</evidence>
<dbReference type="RefSeq" id="WP_093318597.1">
    <property type="nucleotide sequence ID" value="NZ_FOHV01000007.1"/>
</dbReference>
<keyword evidence="2" id="KW-1185">Reference proteome</keyword>
<dbReference type="AlphaFoldDB" id="A0A1I0BAL8"/>
<dbReference type="STRING" id="1123402.SAMN02583745_01201"/>
<name>A0A1I0BAL8_9GAMM</name>
<sequence>MSILIKLGLKQGSVIGFSGNLTRESFSSLADQFKKGRYGLFTGRGINQDQLYVVLTQDCTISTGKHIEVAQLKQKNIKELTKSKHLFLGKDYNKLYIQFNDLYYEVEECLLTKVNSELLTNSIQNNNIEIK</sequence>
<organism evidence="1 2">
    <name type="scientific">Thorsellia anophelis DSM 18579</name>
    <dbReference type="NCBI Taxonomy" id="1123402"/>
    <lineage>
        <taxon>Bacteria</taxon>
        <taxon>Pseudomonadati</taxon>
        <taxon>Pseudomonadota</taxon>
        <taxon>Gammaproteobacteria</taxon>
        <taxon>Enterobacterales</taxon>
        <taxon>Thorselliaceae</taxon>
        <taxon>Thorsellia</taxon>
    </lineage>
</organism>
<dbReference type="EMBL" id="FOHV01000007">
    <property type="protein sequence ID" value="SET03483.1"/>
    <property type="molecule type" value="Genomic_DNA"/>
</dbReference>
<evidence type="ECO:0000313" key="2">
    <source>
        <dbReference type="Proteomes" id="UP000242642"/>
    </source>
</evidence>
<reference evidence="2" key="1">
    <citation type="submission" date="2016-10" db="EMBL/GenBank/DDBJ databases">
        <authorList>
            <person name="Varghese N."/>
            <person name="Submissions S."/>
        </authorList>
    </citation>
    <scope>NUCLEOTIDE SEQUENCE [LARGE SCALE GENOMIC DNA]</scope>
    <source>
        <strain evidence="2">DSM 18579</strain>
    </source>
</reference>
<accession>A0A1I0BAL8</accession>
<dbReference type="Proteomes" id="UP000242642">
    <property type="component" value="Unassembled WGS sequence"/>
</dbReference>
<proteinExistence type="predicted"/>
<gene>
    <name evidence="1" type="ORF">SAMN02583745_01201</name>
</gene>
<protein>
    <submittedName>
        <fullName evidence="1">Uncharacterized protein</fullName>
    </submittedName>
</protein>